<dbReference type="EC" id="3.1.3.12" evidence="4"/>
<comment type="caution">
    <text evidence="5">The sequence shown here is derived from an EMBL/GenBank/DDBJ whole genome shotgun (WGS) entry which is preliminary data.</text>
</comment>
<proteinExistence type="inferred from homology"/>
<dbReference type="Proteomes" id="UP000176336">
    <property type="component" value="Unassembled WGS sequence"/>
</dbReference>
<name>A0A1F5IR00_9BACT</name>
<dbReference type="InterPro" id="IPR023214">
    <property type="entry name" value="HAD_sf"/>
</dbReference>
<evidence type="ECO:0000256" key="2">
    <source>
        <dbReference type="ARBA" id="ARBA00008770"/>
    </source>
</evidence>
<sequence>MRDLWQNLRKITALLENDKPKLLLFDFDGTLAPIAKSPREAKLSPKTKSLLQQLSAKKDVYLAIVSGRRLDDIKARIGLSNIIYGGNHGLEGEILGEKYSFPIPNKMFRDLRTIKDQLDKLATKFNGVLVEDKGLTLSFHYRLAEEKLIAEITSLINEVLQPFVTNQSVSVMVGKKVTDISPNVNWNKGCFASLIIDRITERIKTSPVVIIIGDDKTDENVFRMFDKGISIRVGTSSRSKAKYKLRDTQEVFEFLKYINLMTQVNTVWPGLIRDASGRWQKYHRRGIKYFKYGSQPKPDLTDREQFNLLVSSIASEKAFIEGLLDRSFENIEDWLIKLHKIQAYKGIRGKLLTVRRISRGEHSKIAKLAILPLARKYADPYINEGVQTLYLLNISDEGLPRDRWINSNSVIHSYPDPKFSEQYLQVMEKALDEFMRNIKSSDKNKLLLLIARYYQYAINMHMFEHVNQTLFCNQLNAMLKLINQNPIEHGVLDFAAMRLQPENFTNYFIDEVNHFCPR</sequence>
<dbReference type="InterPro" id="IPR006379">
    <property type="entry name" value="HAD-SF_hydro_IIB"/>
</dbReference>
<dbReference type="InterPro" id="IPR036412">
    <property type="entry name" value="HAD-like_sf"/>
</dbReference>
<dbReference type="Gene3D" id="3.40.50.1000">
    <property type="entry name" value="HAD superfamily/HAD-like"/>
    <property type="match status" value="1"/>
</dbReference>
<dbReference type="SUPFAM" id="SSF56784">
    <property type="entry name" value="HAD-like"/>
    <property type="match status" value="1"/>
</dbReference>
<evidence type="ECO:0000313" key="6">
    <source>
        <dbReference type="Proteomes" id="UP000176336"/>
    </source>
</evidence>
<dbReference type="GO" id="GO:0004805">
    <property type="term" value="F:trehalose-phosphatase activity"/>
    <property type="evidence" value="ECO:0007669"/>
    <property type="project" value="UniProtKB-EC"/>
</dbReference>
<organism evidence="5 6">
    <name type="scientific">Candidatus Daviesbacteria bacterium RIFCSPHIGHO2_01_FULL_41_23</name>
    <dbReference type="NCBI Taxonomy" id="1797764"/>
    <lineage>
        <taxon>Bacteria</taxon>
        <taxon>Candidatus Daviesiibacteriota</taxon>
    </lineage>
</organism>
<keyword evidence="4" id="KW-0479">Metal-binding</keyword>
<comment type="similarity">
    <text evidence="2 4">Belongs to the trehalose phosphatase family.</text>
</comment>
<dbReference type="InterPro" id="IPR044651">
    <property type="entry name" value="OTSB-like"/>
</dbReference>
<dbReference type="PANTHER" id="PTHR43768">
    <property type="entry name" value="TREHALOSE 6-PHOSPHATE PHOSPHATASE"/>
    <property type="match status" value="1"/>
</dbReference>
<comment type="function">
    <text evidence="4">Removes the phosphate from trehalose 6-phosphate to produce free trehalose.</text>
</comment>
<dbReference type="EMBL" id="MFCR01000009">
    <property type="protein sequence ID" value="OGE18798.1"/>
    <property type="molecule type" value="Genomic_DNA"/>
</dbReference>
<dbReference type="UniPathway" id="UPA00299"/>
<dbReference type="GO" id="GO:0005992">
    <property type="term" value="P:trehalose biosynthetic process"/>
    <property type="evidence" value="ECO:0007669"/>
    <property type="project" value="UniProtKB-UniPathway"/>
</dbReference>
<evidence type="ECO:0000313" key="5">
    <source>
        <dbReference type="EMBL" id="OGE18798.1"/>
    </source>
</evidence>
<dbReference type="Gene3D" id="3.30.70.1020">
    <property type="entry name" value="Trehalose-6-phosphate phosphatase related protein, domain 2"/>
    <property type="match status" value="1"/>
</dbReference>
<protein>
    <recommendedName>
        <fullName evidence="4">Trehalose 6-phosphate phosphatase</fullName>
        <ecNumber evidence="4">3.1.3.12</ecNumber>
    </recommendedName>
</protein>
<evidence type="ECO:0000256" key="3">
    <source>
        <dbReference type="ARBA" id="ARBA00022801"/>
    </source>
</evidence>
<gene>
    <name evidence="5" type="ORF">A2871_01845</name>
</gene>
<evidence type="ECO:0000256" key="1">
    <source>
        <dbReference type="ARBA" id="ARBA00005199"/>
    </source>
</evidence>
<dbReference type="Pfam" id="PF02358">
    <property type="entry name" value="Trehalose_PPase"/>
    <property type="match status" value="1"/>
</dbReference>
<dbReference type="NCBIfam" id="TIGR01484">
    <property type="entry name" value="HAD-SF-IIB"/>
    <property type="match status" value="1"/>
</dbReference>
<dbReference type="NCBIfam" id="TIGR00685">
    <property type="entry name" value="T6PP"/>
    <property type="match status" value="1"/>
</dbReference>
<dbReference type="PANTHER" id="PTHR43768:SF3">
    <property type="entry name" value="TREHALOSE 6-PHOSPHATE PHOSPHATASE"/>
    <property type="match status" value="1"/>
</dbReference>
<comment type="cofactor">
    <cofactor evidence="4">
        <name>Mg(2+)</name>
        <dbReference type="ChEBI" id="CHEBI:18420"/>
    </cofactor>
</comment>
<keyword evidence="4" id="KW-0460">Magnesium</keyword>
<dbReference type="GO" id="GO:0046872">
    <property type="term" value="F:metal ion binding"/>
    <property type="evidence" value="ECO:0007669"/>
    <property type="project" value="UniProtKB-KW"/>
</dbReference>
<dbReference type="InterPro" id="IPR003337">
    <property type="entry name" value="Trehalose_PPase"/>
</dbReference>
<keyword evidence="3 4" id="KW-0378">Hydrolase</keyword>
<reference evidence="5 6" key="1">
    <citation type="journal article" date="2016" name="Nat. Commun.">
        <title>Thousands of microbial genomes shed light on interconnected biogeochemical processes in an aquifer system.</title>
        <authorList>
            <person name="Anantharaman K."/>
            <person name="Brown C.T."/>
            <person name="Hug L.A."/>
            <person name="Sharon I."/>
            <person name="Castelle C.J."/>
            <person name="Probst A.J."/>
            <person name="Thomas B.C."/>
            <person name="Singh A."/>
            <person name="Wilkins M.J."/>
            <person name="Karaoz U."/>
            <person name="Brodie E.L."/>
            <person name="Williams K.H."/>
            <person name="Hubbard S.S."/>
            <person name="Banfield J.F."/>
        </authorList>
    </citation>
    <scope>NUCLEOTIDE SEQUENCE [LARGE SCALE GENOMIC DNA]</scope>
</reference>
<accession>A0A1F5IR00</accession>
<dbReference type="CDD" id="cd01627">
    <property type="entry name" value="HAD_TPP"/>
    <property type="match status" value="1"/>
</dbReference>
<evidence type="ECO:0000256" key="4">
    <source>
        <dbReference type="RuleBase" id="RU361117"/>
    </source>
</evidence>
<dbReference type="AlphaFoldDB" id="A0A1F5IR00"/>
<comment type="catalytic activity">
    <reaction evidence="4">
        <text>alpha,alpha-trehalose 6-phosphate + H2O = alpha,alpha-trehalose + phosphate</text>
        <dbReference type="Rhea" id="RHEA:23420"/>
        <dbReference type="ChEBI" id="CHEBI:15377"/>
        <dbReference type="ChEBI" id="CHEBI:16551"/>
        <dbReference type="ChEBI" id="CHEBI:43474"/>
        <dbReference type="ChEBI" id="CHEBI:58429"/>
        <dbReference type="EC" id="3.1.3.12"/>
    </reaction>
</comment>
<comment type="pathway">
    <text evidence="1 4">Glycan biosynthesis; trehalose biosynthesis.</text>
</comment>